<sequence>MQSTSDKVMPFFLSSVRMENKELVYGGDFIATTDRAKIVSFSRTNSNGSTGRPGHDFDNSTESLSPRVYGDLSSEQTARIAIVEAFKNSPAKFLTKYTVNRVIGFGSNGAVLAAISDISAEQLNPISFYVRYNSTTLRRVNLPFSSGSSDLWAWAYTHRAHAWELSQFQNTKLPIRQVKQIIQRVAMALAEVHTRGFYHGDIKLENILVEAVVPGCSSSKSPEIRLADFGHARRVASGIKRYGTQEMSPPELLRDSPYDAAKCDGRASDVFALGMMTYILVNDSGSLPKIAQAIKAGKIGYEELVAVDSGSYPMNGLEDIDVSGQELLDGMCMVDPKRRLTVEQIIAHSWFSEL</sequence>
<reference evidence="3" key="1">
    <citation type="submission" date="2020-05" db="EMBL/GenBank/DDBJ databases">
        <title>Phylogenomic resolution of chytrid fungi.</title>
        <authorList>
            <person name="Stajich J.E."/>
            <person name="Amses K."/>
            <person name="Simmons R."/>
            <person name="Seto K."/>
            <person name="Myers J."/>
            <person name="Bonds A."/>
            <person name="Quandt C.A."/>
            <person name="Barry K."/>
            <person name="Liu P."/>
            <person name="Grigoriev I."/>
            <person name="Longcore J.E."/>
            <person name="James T.Y."/>
        </authorList>
    </citation>
    <scope>NUCLEOTIDE SEQUENCE</scope>
    <source>
        <strain evidence="3">JEL0513</strain>
    </source>
</reference>
<dbReference type="PROSITE" id="PS50011">
    <property type="entry name" value="PROTEIN_KINASE_DOM"/>
    <property type="match status" value="1"/>
</dbReference>
<dbReference type="GO" id="GO:0005524">
    <property type="term" value="F:ATP binding"/>
    <property type="evidence" value="ECO:0007669"/>
    <property type="project" value="InterPro"/>
</dbReference>
<dbReference type="GO" id="GO:0044773">
    <property type="term" value="P:mitotic DNA damage checkpoint signaling"/>
    <property type="evidence" value="ECO:0007669"/>
    <property type="project" value="TreeGrafter"/>
</dbReference>
<dbReference type="EMBL" id="JADGJH010003103">
    <property type="protein sequence ID" value="KAJ3093337.1"/>
    <property type="molecule type" value="Genomic_DNA"/>
</dbReference>
<proteinExistence type="predicted"/>
<dbReference type="Proteomes" id="UP001211907">
    <property type="component" value="Unassembled WGS sequence"/>
</dbReference>
<dbReference type="PANTHER" id="PTHR44167:SF24">
    <property type="entry name" value="SERINE_THREONINE-PROTEIN KINASE CHK2"/>
    <property type="match status" value="1"/>
</dbReference>
<dbReference type="InterPro" id="IPR000719">
    <property type="entry name" value="Prot_kinase_dom"/>
</dbReference>
<feature type="region of interest" description="Disordered" evidence="1">
    <location>
        <begin position="42"/>
        <end position="61"/>
    </location>
</feature>
<evidence type="ECO:0000313" key="4">
    <source>
        <dbReference type="Proteomes" id="UP001211907"/>
    </source>
</evidence>
<evidence type="ECO:0000313" key="3">
    <source>
        <dbReference type="EMBL" id="KAJ3093337.1"/>
    </source>
</evidence>
<comment type="caution">
    <text evidence="3">The sequence shown here is derived from an EMBL/GenBank/DDBJ whole genome shotgun (WGS) entry which is preliminary data.</text>
</comment>
<protein>
    <recommendedName>
        <fullName evidence="2">Protein kinase domain-containing protein</fullName>
    </recommendedName>
</protein>
<dbReference type="SUPFAM" id="SSF56112">
    <property type="entry name" value="Protein kinase-like (PK-like)"/>
    <property type="match status" value="1"/>
</dbReference>
<dbReference type="SMART" id="SM00220">
    <property type="entry name" value="S_TKc"/>
    <property type="match status" value="1"/>
</dbReference>
<gene>
    <name evidence="3" type="ORF">HK100_006673</name>
</gene>
<evidence type="ECO:0000256" key="1">
    <source>
        <dbReference type="SAM" id="MobiDB-lite"/>
    </source>
</evidence>
<evidence type="ECO:0000259" key="2">
    <source>
        <dbReference type="PROSITE" id="PS50011"/>
    </source>
</evidence>
<dbReference type="AlphaFoldDB" id="A0AAD5X8P0"/>
<accession>A0AAD5X8P0</accession>
<organism evidence="3 4">
    <name type="scientific">Physocladia obscura</name>
    <dbReference type="NCBI Taxonomy" id="109957"/>
    <lineage>
        <taxon>Eukaryota</taxon>
        <taxon>Fungi</taxon>
        <taxon>Fungi incertae sedis</taxon>
        <taxon>Chytridiomycota</taxon>
        <taxon>Chytridiomycota incertae sedis</taxon>
        <taxon>Chytridiomycetes</taxon>
        <taxon>Chytridiales</taxon>
        <taxon>Chytriomycetaceae</taxon>
        <taxon>Physocladia</taxon>
    </lineage>
</organism>
<dbReference type="InterPro" id="IPR011009">
    <property type="entry name" value="Kinase-like_dom_sf"/>
</dbReference>
<dbReference type="GO" id="GO:0004674">
    <property type="term" value="F:protein serine/threonine kinase activity"/>
    <property type="evidence" value="ECO:0007669"/>
    <property type="project" value="TreeGrafter"/>
</dbReference>
<dbReference type="PANTHER" id="PTHR44167">
    <property type="entry name" value="OVARIAN-SPECIFIC SERINE/THREONINE-PROTEIN KINASE LOK-RELATED"/>
    <property type="match status" value="1"/>
</dbReference>
<feature type="domain" description="Protein kinase" evidence="2">
    <location>
        <begin position="39"/>
        <end position="351"/>
    </location>
</feature>
<dbReference type="Pfam" id="PF00069">
    <property type="entry name" value="Pkinase"/>
    <property type="match status" value="1"/>
</dbReference>
<dbReference type="GO" id="GO:0005634">
    <property type="term" value="C:nucleus"/>
    <property type="evidence" value="ECO:0007669"/>
    <property type="project" value="TreeGrafter"/>
</dbReference>
<dbReference type="InterPro" id="IPR008271">
    <property type="entry name" value="Ser/Thr_kinase_AS"/>
</dbReference>
<dbReference type="PROSITE" id="PS00108">
    <property type="entry name" value="PROTEIN_KINASE_ST"/>
    <property type="match status" value="1"/>
</dbReference>
<keyword evidence="4" id="KW-1185">Reference proteome</keyword>
<dbReference type="Gene3D" id="1.10.510.10">
    <property type="entry name" value="Transferase(Phosphotransferase) domain 1"/>
    <property type="match status" value="1"/>
</dbReference>
<name>A0AAD5X8P0_9FUNG</name>